<dbReference type="InterPro" id="IPR049046">
    <property type="entry name" value="Beta-AFase-like_GH127_middle"/>
</dbReference>
<dbReference type="SUPFAM" id="SSF110221">
    <property type="entry name" value="AbfB domain"/>
    <property type="match status" value="2"/>
</dbReference>
<dbReference type="Pfam" id="PF07944">
    <property type="entry name" value="Beta-AFase-like_GH127_cat"/>
    <property type="match status" value="1"/>
</dbReference>
<dbReference type="SUPFAM" id="SSF48208">
    <property type="entry name" value="Six-hairpin glycosidases"/>
    <property type="match status" value="1"/>
</dbReference>
<dbReference type="InterPro" id="IPR036195">
    <property type="entry name" value="AbfB_ABD_sf"/>
</dbReference>
<dbReference type="AlphaFoldDB" id="A0A250X051"/>
<dbReference type="GO" id="GO:0046556">
    <property type="term" value="F:alpha-L-arabinofuranosidase activity"/>
    <property type="evidence" value="ECO:0007669"/>
    <property type="project" value="InterPro"/>
</dbReference>
<dbReference type="PANTHER" id="PTHR31151:SF0">
    <property type="entry name" value="PROLINE-TRNA LIGASE (DUF1680)"/>
    <property type="match status" value="1"/>
</dbReference>
<sequence>MFQLFSLEIRKVVIALRMTDWQFYEPLQAFELGDVQLDQNTFQARAAASNLEYLLQLDPDRMLYAFRNNAGLQKPGLPFYGTWEDPYCELRGHFVGHYLTALSYAAVSTGNITVKSRLELYITELQKVQDALNEGGYLSAFPSEHFDRAEALKGVWAPYYVIHKIMAGLLDANVMTGNKLALTMVKKMAAYFLKRIDAVISAKGQEHWQRVLDIEFGGMNDVMYRLYSRTKDLDHLRMAKLFDKKNFYEPMVSNQDILAGHHANTHLAQVVGFVEKAEASGDPEAIAAVTNFFDMVSGSHAYATGGSNDKEFWFEPGHMAESVIMPDDSLETQEICTQYNVLKIARSMFRWSGDVKLADFYERALVNGILGVSRLTNDDVAAGGDHHHGHEHEGHHHHLEVPGLDHMELSSSWLPHHHFRSVEAVQGAGLPQDVQGKGRDQAATSPDDGNAQRTAVRRRAFAERSQDYWGFNIAKIPNTQNATNVAGTPGVFLYLLPMGSGQSKGDNYHHWGYPMHSFWCCYGTAIESFAKLADSIFFYSTPAAEQSSSSTETPVLYVNQLVSSRLNWRVMSVVVKMTADMFAPGPSATANLSISLTQGQETRFTLQLRIPQWTDGKKTILTVNGQEWRRCPSTPSPGSYCNILRSWKDGDRVEIGMGLTYWVKPLPENRPEYQSLKALMMGPYVMAGLTHDSRWLELDELFLSSTFSEPDDFEELVSLQASWNASLFLRHDMYHAHMSYVEDSGDAIDSTFRLLKGCHIEDSLKRAQGLLSGAGSDASNLHVNTAADHEHHQQHMMKVGLHEDNAVMFESMNFPGFYLGVQDDMEAQGGALYLTLTQPGVPGTGENLDALKQDFCRGHQFMMRKGLNGQATSLSLESVAFPGLFLTVPSPADTVAFTPGNSPSSAPACEDDRKLPCAHAAEQGLCISQPEVYKVKCPKSCSMCPLLKTTLRLQTVRSSSSSSMEAASRQQQDVDVQASAAADTNMRSSFKLVQPLTHRYPPGSKVVKGVNRKYLVAPLGNLLDERYTVYFNMKEPRAKPTVSTT</sequence>
<organism evidence="3 4">
    <name type="scientific">Chlamydomonas eustigma</name>
    <dbReference type="NCBI Taxonomy" id="1157962"/>
    <lineage>
        <taxon>Eukaryota</taxon>
        <taxon>Viridiplantae</taxon>
        <taxon>Chlorophyta</taxon>
        <taxon>core chlorophytes</taxon>
        <taxon>Chlorophyceae</taxon>
        <taxon>CS clade</taxon>
        <taxon>Chlamydomonadales</taxon>
        <taxon>Chlamydomonadaceae</taxon>
        <taxon>Chlamydomonas</taxon>
    </lineage>
</organism>
<dbReference type="Gene3D" id="2.80.10.50">
    <property type="match status" value="1"/>
</dbReference>
<dbReference type="InterPro" id="IPR008928">
    <property type="entry name" value="6-hairpin_glycosidase_sf"/>
</dbReference>
<dbReference type="EMBL" id="BEGY01000017">
    <property type="protein sequence ID" value="GAX76447.1"/>
    <property type="molecule type" value="Genomic_DNA"/>
</dbReference>
<evidence type="ECO:0000259" key="2">
    <source>
        <dbReference type="PROSITE" id="PS51670"/>
    </source>
</evidence>
<dbReference type="PROSITE" id="PS51670">
    <property type="entry name" value="SHKT"/>
    <property type="match status" value="1"/>
</dbReference>
<feature type="domain" description="ShKT" evidence="2">
    <location>
        <begin position="909"/>
        <end position="944"/>
    </location>
</feature>
<gene>
    <name evidence="3" type="ORF">CEUSTIGMA_g3892.t1</name>
</gene>
<dbReference type="GO" id="GO:0046373">
    <property type="term" value="P:L-arabinose metabolic process"/>
    <property type="evidence" value="ECO:0007669"/>
    <property type="project" value="InterPro"/>
</dbReference>
<name>A0A250X051_9CHLO</name>
<dbReference type="Pfam" id="PF01549">
    <property type="entry name" value="ShK"/>
    <property type="match status" value="1"/>
</dbReference>
<dbReference type="OrthoDB" id="5358475at2759"/>
<reference evidence="3 4" key="1">
    <citation type="submission" date="2017-08" db="EMBL/GenBank/DDBJ databases">
        <title>Acidophilic green algal genome provides insights into adaptation to an acidic environment.</title>
        <authorList>
            <person name="Hirooka S."/>
            <person name="Hirose Y."/>
            <person name="Kanesaki Y."/>
            <person name="Higuchi S."/>
            <person name="Fujiwara T."/>
            <person name="Onuma R."/>
            <person name="Era A."/>
            <person name="Ohbayashi R."/>
            <person name="Uzuka A."/>
            <person name="Nozaki H."/>
            <person name="Yoshikawa H."/>
            <person name="Miyagishima S.Y."/>
        </authorList>
    </citation>
    <scope>NUCLEOTIDE SEQUENCE [LARGE SCALE GENOMIC DNA]</scope>
    <source>
        <strain evidence="3 4">NIES-2499</strain>
    </source>
</reference>
<dbReference type="Pfam" id="PF20736">
    <property type="entry name" value="Glyco_hydro127M"/>
    <property type="match status" value="1"/>
</dbReference>
<dbReference type="PANTHER" id="PTHR31151">
    <property type="entry name" value="PROLINE-TRNA LIGASE (DUF1680)"/>
    <property type="match status" value="1"/>
</dbReference>
<keyword evidence="4" id="KW-1185">Reference proteome</keyword>
<evidence type="ECO:0000313" key="3">
    <source>
        <dbReference type="EMBL" id="GAX76447.1"/>
    </source>
</evidence>
<accession>A0A250X051</accession>
<dbReference type="InterPro" id="IPR003582">
    <property type="entry name" value="ShKT_dom"/>
</dbReference>
<protein>
    <recommendedName>
        <fullName evidence="2">ShKT domain-containing protein</fullName>
    </recommendedName>
</protein>
<feature type="region of interest" description="Disordered" evidence="1">
    <location>
        <begin position="431"/>
        <end position="455"/>
    </location>
</feature>
<dbReference type="InterPro" id="IPR012878">
    <property type="entry name" value="Beta-AFase-like_GH127_cat"/>
</dbReference>
<proteinExistence type="predicted"/>
<evidence type="ECO:0000256" key="1">
    <source>
        <dbReference type="SAM" id="MobiDB-lite"/>
    </source>
</evidence>
<evidence type="ECO:0000313" key="4">
    <source>
        <dbReference type="Proteomes" id="UP000232323"/>
    </source>
</evidence>
<comment type="caution">
    <text evidence="3">The sequence shown here is derived from an EMBL/GenBank/DDBJ whole genome shotgun (WGS) entry which is preliminary data.</text>
</comment>
<dbReference type="Proteomes" id="UP000232323">
    <property type="component" value="Unassembled WGS sequence"/>
</dbReference>